<evidence type="ECO:0000256" key="1">
    <source>
        <dbReference type="ARBA" id="ARBA00022723"/>
    </source>
</evidence>
<dbReference type="SMART" id="SM00575">
    <property type="entry name" value="ZnF_PMZ"/>
    <property type="match status" value="1"/>
</dbReference>
<accession>A0AAP0C083</accession>
<evidence type="ECO:0000256" key="4">
    <source>
        <dbReference type="PROSITE-ProRule" id="PRU00047"/>
    </source>
</evidence>
<evidence type="ECO:0000313" key="7">
    <source>
        <dbReference type="EMBL" id="KAK8954372.1"/>
    </source>
</evidence>
<feature type="domain" description="SWIM-type" evidence="6">
    <location>
        <begin position="65"/>
        <end position="97"/>
    </location>
</feature>
<sequence length="218" mass="25909">MLETIRVILMKRLHTQRDKVLKFGGEVCPSIQRILENNKKSSHNYILVWNGHNKFEVQGWNGDKWTVDLSLRSCSCRKWDLTDIPCEHATSCIFYRRENVEDYVRIWYKKEMFMRAYEHLLNPINSQKEWPFANLNLIVPWSNIQKKCGRPSQNARRKEPEELEAKKYGIKRHRLKYTCSNCGERGHNKKQCTMTRASTQSTSPKKFKLPVRIISTYI</sequence>
<evidence type="ECO:0008006" key="9">
    <source>
        <dbReference type="Google" id="ProtNLM"/>
    </source>
</evidence>
<evidence type="ECO:0000313" key="8">
    <source>
        <dbReference type="Proteomes" id="UP001418222"/>
    </source>
</evidence>
<proteinExistence type="predicted"/>
<evidence type="ECO:0000259" key="5">
    <source>
        <dbReference type="PROSITE" id="PS50158"/>
    </source>
</evidence>
<gene>
    <name evidence="7" type="ORF">KSP39_PZI002451</name>
</gene>
<name>A0AAP0C083_9ASPA</name>
<evidence type="ECO:0000256" key="2">
    <source>
        <dbReference type="ARBA" id="ARBA00022771"/>
    </source>
</evidence>
<dbReference type="EMBL" id="JBBWWQ010000002">
    <property type="protein sequence ID" value="KAK8954372.1"/>
    <property type="molecule type" value="Genomic_DNA"/>
</dbReference>
<keyword evidence="1" id="KW-0479">Metal-binding</keyword>
<organism evidence="7 8">
    <name type="scientific">Platanthera zijinensis</name>
    <dbReference type="NCBI Taxonomy" id="2320716"/>
    <lineage>
        <taxon>Eukaryota</taxon>
        <taxon>Viridiplantae</taxon>
        <taxon>Streptophyta</taxon>
        <taxon>Embryophyta</taxon>
        <taxon>Tracheophyta</taxon>
        <taxon>Spermatophyta</taxon>
        <taxon>Magnoliopsida</taxon>
        <taxon>Liliopsida</taxon>
        <taxon>Asparagales</taxon>
        <taxon>Orchidaceae</taxon>
        <taxon>Orchidoideae</taxon>
        <taxon>Orchideae</taxon>
        <taxon>Orchidinae</taxon>
        <taxon>Platanthera</taxon>
    </lineage>
</organism>
<evidence type="ECO:0000259" key="6">
    <source>
        <dbReference type="PROSITE" id="PS50966"/>
    </source>
</evidence>
<dbReference type="InterPro" id="IPR007527">
    <property type="entry name" value="Znf_SWIM"/>
</dbReference>
<dbReference type="PROSITE" id="PS50966">
    <property type="entry name" value="ZF_SWIM"/>
    <property type="match status" value="1"/>
</dbReference>
<dbReference type="PANTHER" id="PTHR31973">
    <property type="entry name" value="POLYPROTEIN, PUTATIVE-RELATED"/>
    <property type="match status" value="1"/>
</dbReference>
<dbReference type="InterPro" id="IPR001878">
    <property type="entry name" value="Znf_CCHC"/>
</dbReference>
<dbReference type="PROSITE" id="PS50158">
    <property type="entry name" value="ZF_CCHC"/>
    <property type="match status" value="1"/>
</dbReference>
<dbReference type="Pfam" id="PF04434">
    <property type="entry name" value="SWIM"/>
    <property type="match status" value="1"/>
</dbReference>
<protein>
    <recommendedName>
        <fullName evidence="9">SWIM-type domain-containing protein</fullName>
    </recommendedName>
</protein>
<keyword evidence="2 4" id="KW-0863">Zinc-finger</keyword>
<keyword evidence="8" id="KW-1185">Reference proteome</keyword>
<dbReference type="AlphaFoldDB" id="A0AAP0C083"/>
<dbReference type="Proteomes" id="UP001418222">
    <property type="component" value="Unassembled WGS sequence"/>
</dbReference>
<keyword evidence="3" id="KW-0862">Zinc</keyword>
<reference evidence="7 8" key="1">
    <citation type="journal article" date="2022" name="Nat. Plants">
        <title>Genomes of leafy and leafless Platanthera orchids illuminate the evolution of mycoheterotrophy.</title>
        <authorList>
            <person name="Li M.H."/>
            <person name="Liu K.W."/>
            <person name="Li Z."/>
            <person name="Lu H.C."/>
            <person name="Ye Q.L."/>
            <person name="Zhang D."/>
            <person name="Wang J.Y."/>
            <person name="Li Y.F."/>
            <person name="Zhong Z.M."/>
            <person name="Liu X."/>
            <person name="Yu X."/>
            <person name="Liu D.K."/>
            <person name="Tu X.D."/>
            <person name="Liu B."/>
            <person name="Hao Y."/>
            <person name="Liao X.Y."/>
            <person name="Jiang Y.T."/>
            <person name="Sun W.H."/>
            <person name="Chen J."/>
            <person name="Chen Y.Q."/>
            <person name="Ai Y."/>
            <person name="Zhai J.W."/>
            <person name="Wu S.S."/>
            <person name="Zhou Z."/>
            <person name="Hsiao Y.Y."/>
            <person name="Wu W.L."/>
            <person name="Chen Y.Y."/>
            <person name="Lin Y.F."/>
            <person name="Hsu J.L."/>
            <person name="Li C.Y."/>
            <person name="Wang Z.W."/>
            <person name="Zhao X."/>
            <person name="Zhong W.Y."/>
            <person name="Ma X.K."/>
            <person name="Ma L."/>
            <person name="Huang J."/>
            <person name="Chen G.Z."/>
            <person name="Huang M.Z."/>
            <person name="Huang L."/>
            <person name="Peng D.H."/>
            <person name="Luo Y.B."/>
            <person name="Zou S.Q."/>
            <person name="Chen S.P."/>
            <person name="Lan S."/>
            <person name="Tsai W.C."/>
            <person name="Van de Peer Y."/>
            <person name="Liu Z.J."/>
        </authorList>
    </citation>
    <scope>NUCLEOTIDE SEQUENCE [LARGE SCALE GENOMIC DNA]</scope>
    <source>
        <strain evidence="7">Lor287</strain>
    </source>
</reference>
<dbReference type="GO" id="GO:0008270">
    <property type="term" value="F:zinc ion binding"/>
    <property type="evidence" value="ECO:0007669"/>
    <property type="project" value="UniProtKB-KW"/>
</dbReference>
<comment type="caution">
    <text evidence="7">The sequence shown here is derived from an EMBL/GenBank/DDBJ whole genome shotgun (WGS) entry which is preliminary data.</text>
</comment>
<dbReference type="GO" id="GO:0003676">
    <property type="term" value="F:nucleic acid binding"/>
    <property type="evidence" value="ECO:0007669"/>
    <property type="project" value="InterPro"/>
</dbReference>
<evidence type="ECO:0000256" key="3">
    <source>
        <dbReference type="ARBA" id="ARBA00022833"/>
    </source>
</evidence>
<dbReference type="InterPro" id="IPR006564">
    <property type="entry name" value="Znf_PMZ"/>
</dbReference>
<feature type="domain" description="CCHC-type" evidence="5">
    <location>
        <begin position="179"/>
        <end position="192"/>
    </location>
</feature>
<dbReference type="SMART" id="SM00343">
    <property type="entry name" value="ZnF_C2HC"/>
    <property type="match status" value="1"/>
</dbReference>
<dbReference type="PANTHER" id="PTHR31973:SF187">
    <property type="entry name" value="MUTATOR TRANSPOSASE MUDRA PROTEIN"/>
    <property type="match status" value="1"/>
</dbReference>